<comment type="caution">
    <text evidence="1">The sequence shown here is derived from an EMBL/GenBank/DDBJ whole genome shotgun (WGS) entry which is preliminary data.</text>
</comment>
<reference evidence="1 2" key="1">
    <citation type="submission" date="2019-10" db="EMBL/GenBank/DDBJ databases">
        <title>Rudanella paleaurantiibacter sp. nov., isolated from sludge.</title>
        <authorList>
            <person name="Xu S.Q."/>
        </authorList>
    </citation>
    <scope>NUCLEOTIDE SEQUENCE [LARGE SCALE GENOMIC DNA]</scope>
    <source>
        <strain evidence="1 2">HX-22-17</strain>
    </source>
</reference>
<dbReference type="AlphaFoldDB" id="A0A7J5U3L0"/>
<accession>A0A7J5U3L0</accession>
<dbReference type="Proteomes" id="UP000488299">
    <property type="component" value="Unassembled WGS sequence"/>
</dbReference>
<dbReference type="RefSeq" id="WP_152121736.1">
    <property type="nucleotide sequence ID" value="NZ_WELI01000001.1"/>
</dbReference>
<dbReference type="EMBL" id="WELI01000001">
    <property type="protein sequence ID" value="KAB7732439.1"/>
    <property type="molecule type" value="Genomic_DNA"/>
</dbReference>
<sequence>MRRITPFSLFVSFLIVLPVAVLWLFPAVLRCLAVGYDDDFLAVQSAGNQVYISQQTPARQRQRLLQNNQQATGRIRQFWGDKTGQATLIYCHSVEQYALYCGNGSAESSAGCSLGTPWGSSYIVLGPEGNSADVIAHERCHDELLARVGWWRTRRQIPQWFNEGLALMVDYRFTDPHTDRRQRARDFRAEWEYRAYGRQMGLSLNDLESMRDFFGGDYHHVMLAYYTGAAEVSRWLARVGDTGPRELARRVGAGEAFGSVYGPVPATLYVPETDSLYHHDTN</sequence>
<evidence type="ECO:0000313" key="1">
    <source>
        <dbReference type="EMBL" id="KAB7732439.1"/>
    </source>
</evidence>
<gene>
    <name evidence="1" type="ORF">F5984_00300</name>
</gene>
<protein>
    <recommendedName>
        <fullName evidence="3">DUF1570 domain-containing protein</fullName>
    </recommendedName>
</protein>
<keyword evidence="2" id="KW-1185">Reference proteome</keyword>
<organism evidence="1 2">
    <name type="scientific">Rudanella paleaurantiibacter</name>
    <dbReference type="NCBI Taxonomy" id="2614655"/>
    <lineage>
        <taxon>Bacteria</taxon>
        <taxon>Pseudomonadati</taxon>
        <taxon>Bacteroidota</taxon>
        <taxon>Cytophagia</taxon>
        <taxon>Cytophagales</taxon>
        <taxon>Cytophagaceae</taxon>
        <taxon>Rudanella</taxon>
    </lineage>
</organism>
<proteinExistence type="predicted"/>
<evidence type="ECO:0000313" key="2">
    <source>
        <dbReference type="Proteomes" id="UP000488299"/>
    </source>
</evidence>
<name>A0A7J5U3L0_9BACT</name>
<evidence type="ECO:0008006" key="3">
    <source>
        <dbReference type="Google" id="ProtNLM"/>
    </source>
</evidence>